<keyword evidence="9" id="KW-0862">Zinc</keyword>
<dbReference type="InterPro" id="IPR027417">
    <property type="entry name" value="P-loop_NTPase"/>
</dbReference>
<dbReference type="InterPro" id="IPR004602">
    <property type="entry name" value="UvrA"/>
</dbReference>
<keyword evidence="5" id="KW-0547">Nucleotide-binding</keyword>
<evidence type="ECO:0000256" key="8">
    <source>
        <dbReference type="ARBA" id="ARBA00022771"/>
    </source>
</evidence>
<proteinExistence type="inferred from homology"/>
<evidence type="ECO:0000256" key="7">
    <source>
        <dbReference type="ARBA" id="ARBA00022769"/>
    </source>
</evidence>
<keyword evidence="10" id="KW-0067">ATP-binding</keyword>
<accession>A0ABQ1YRG1</accession>
<evidence type="ECO:0000256" key="14">
    <source>
        <dbReference type="ARBA" id="ARBA00038000"/>
    </source>
</evidence>
<dbReference type="Pfam" id="PF00005">
    <property type="entry name" value="ABC_tran"/>
    <property type="match status" value="1"/>
</dbReference>
<dbReference type="EMBL" id="BMIA01000002">
    <property type="protein sequence ID" value="GGH35009.1"/>
    <property type="molecule type" value="Genomic_DNA"/>
</dbReference>
<evidence type="ECO:0000313" key="18">
    <source>
        <dbReference type="EMBL" id="GGH35009.1"/>
    </source>
</evidence>
<evidence type="ECO:0000256" key="9">
    <source>
        <dbReference type="ARBA" id="ARBA00022833"/>
    </source>
</evidence>
<dbReference type="CDD" id="cd03270">
    <property type="entry name" value="ABC_UvrA_I"/>
    <property type="match status" value="1"/>
</dbReference>
<organism evidence="18 19">
    <name type="scientific">Dyadobacter endophyticus</name>
    <dbReference type="NCBI Taxonomy" id="1749036"/>
    <lineage>
        <taxon>Bacteria</taxon>
        <taxon>Pseudomonadati</taxon>
        <taxon>Bacteroidota</taxon>
        <taxon>Cytophagia</taxon>
        <taxon>Cytophagales</taxon>
        <taxon>Spirosomataceae</taxon>
        <taxon>Dyadobacter</taxon>
    </lineage>
</organism>
<evidence type="ECO:0000256" key="6">
    <source>
        <dbReference type="ARBA" id="ARBA00022763"/>
    </source>
</evidence>
<sequence length="838" mass="92163">MSKESPSLPASDFVKVRGAKENNLKNVDLEVPRGALVVFTGVSGSGKSSLAFGTLYAEAQRRYLESVSPYARRLFNQMSIPQVDSIDGLPPAIALQQQRGATSTRSSVGSVTTISNLIRMLYSRAGDYPAGQSIVYAESFSPNTPEGACPECHGLGVVYEVTEHSMVPDDSRSIREKAIAAWPTAWQGQNLREILMTLGYNVDIPWRDLPQKDRDWILFTEEQPVVPVYSGLTMAQVQQALARKMEPSYMGTFTGVKRYVMQTFANSQSQAMKKRVSKFMLSAQCPVCHGKRLRPEPLSVKFAGMDIAEFYQLNIKSLRDIISSCLNTKNDSLDQKHPEKALVLQRIGHDLLSRLDVLIDLGLGYLTLERSTPTLSPGELQRLRLGTQIHSNLFGVVYVLDEPSAGLHPADTQSLLRALGRLKAAGNSLFVVEHEVEIIRHADWIVDVGPGAGEKGGEILYSGPLQGLEKIDRSVTRRYLFNMDRSQRSERQAKGWLRLRDVSRNNLKHVDADFPLGVLTSVTGISGSGKSSLISQALVALVLEKLGQQIPGTEDQDDNLLQTESPKTTTGYILEGMSHIRRLIPVDQKPIGRTPRSNLATYTGLFDYVRKLFANTKMAKGRKYDAGRFSFNVAKGRCPNCEGEGFVMVELLFLPSVYTPCPTCHGSRYNEKTLEITYHDKNIAQVLALTVDEAFDFFESEPQINRALDVVRQVGLGYLRLGQPATELSGGEAQRIKLATELQRAQNGNTLYILDEPTTGLHPSDVDNLLVQLNKLVDQGNTVIVIEHDMHVVANSDWVIDVGPGAGDEGGQIVVSGPAATVAGEPASQTGKYLGRSF</sequence>
<evidence type="ECO:0000256" key="12">
    <source>
        <dbReference type="ARBA" id="ARBA00023125"/>
    </source>
</evidence>
<evidence type="ECO:0000256" key="2">
    <source>
        <dbReference type="ARBA" id="ARBA00022490"/>
    </source>
</evidence>
<gene>
    <name evidence="18" type="primary">uvrA</name>
    <name evidence="18" type="ORF">GCM10007423_26340</name>
</gene>
<evidence type="ECO:0000259" key="17">
    <source>
        <dbReference type="PROSITE" id="PS50893"/>
    </source>
</evidence>
<evidence type="ECO:0000256" key="1">
    <source>
        <dbReference type="ARBA" id="ARBA00004496"/>
    </source>
</evidence>
<evidence type="ECO:0000256" key="15">
    <source>
        <dbReference type="ARBA" id="ARBA00039316"/>
    </source>
</evidence>
<protein>
    <recommendedName>
        <fullName evidence="15">UvrABC system protein A</fullName>
    </recommendedName>
    <alternativeName>
        <fullName evidence="16">Excinuclease ABC subunit A</fullName>
    </alternativeName>
</protein>
<dbReference type="InterPro" id="IPR041552">
    <property type="entry name" value="UvrA_DNA-bd"/>
</dbReference>
<comment type="caution">
    <text evidence="18">The sequence shown here is derived from an EMBL/GenBank/DDBJ whole genome shotgun (WGS) entry which is preliminary data.</text>
</comment>
<evidence type="ECO:0000256" key="3">
    <source>
        <dbReference type="ARBA" id="ARBA00022723"/>
    </source>
</evidence>
<keyword evidence="6" id="KW-0227">DNA damage</keyword>
<comment type="similarity">
    <text evidence="14">Belongs to the ABC transporter superfamily. UvrA family.</text>
</comment>
<keyword evidence="8" id="KW-0863">Zinc-finger</keyword>
<dbReference type="Gene3D" id="1.10.8.280">
    <property type="entry name" value="ABC transporter ATPase domain-like"/>
    <property type="match status" value="1"/>
</dbReference>
<feature type="domain" description="ABC transporter" evidence="17">
    <location>
        <begin position="497"/>
        <end position="829"/>
    </location>
</feature>
<evidence type="ECO:0000256" key="13">
    <source>
        <dbReference type="ARBA" id="ARBA00023204"/>
    </source>
</evidence>
<dbReference type="InterPro" id="IPR003439">
    <property type="entry name" value="ABC_transporter-like_ATP-bd"/>
</dbReference>
<keyword evidence="12" id="KW-0238">DNA-binding</keyword>
<dbReference type="Gene3D" id="1.20.1580.10">
    <property type="entry name" value="ABC transporter ATPase like domain"/>
    <property type="match status" value="2"/>
</dbReference>
<dbReference type="PROSITE" id="PS50893">
    <property type="entry name" value="ABC_TRANSPORTER_2"/>
    <property type="match status" value="1"/>
</dbReference>
<evidence type="ECO:0000256" key="11">
    <source>
        <dbReference type="ARBA" id="ARBA00022881"/>
    </source>
</evidence>
<dbReference type="Pfam" id="PF17755">
    <property type="entry name" value="UvrA_DNA-bind"/>
    <property type="match status" value="1"/>
</dbReference>
<dbReference type="NCBIfam" id="TIGR00630">
    <property type="entry name" value="uvra"/>
    <property type="match status" value="1"/>
</dbReference>
<dbReference type="RefSeq" id="WP_188932765.1">
    <property type="nucleotide sequence ID" value="NZ_BMIA01000002.1"/>
</dbReference>
<evidence type="ECO:0000256" key="10">
    <source>
        <dbReference type="ARBA" id="ARBA00022840"/>
    </source>
</evidence>
<keyword evidence="11" id="KW-0267">Excision nuclease</keyword>
<dbReference type="InterPro" id="IPR017871">
    <property type="entry name" value="ABC_transporter-like_CS"/>
</dbReference>
<comment type="subcellular location">
    <subcellularLocation>
        <location evidence="1">Cytoplasm</location>
    </subcellularLocation>
</comment>
<keyword evidence="13" id="KW-0234">DNA repair</keyword>
<keyword evidence="7" id="KW-0228">DNA excision</keyword>
<keyword evidence="19" id="KW-1185">Reference proteome</keyword>
<reference evidence="19" key="1">
    <citation type="journal article" date="2019" name="Int. J. Syst. Evol. Microbiol.">
        <title>The Global Catalogue of Microorganisms (GCM) 10K type strain sequencing project: providing services to taxonomists for standard genome sequencing and annotation.</title>
        <authorList>
            <consortium name="The Broad Institute Genomics Platform"/>
            <consortium name="The Broad Institute Genome Sequencing Center for Infectious Disease"/>
            <person name="Wu L."/>
            <person name="Ma J."/>
        </authorList>
    </citation>
    <scope>NUCLEOTIDE SEQUENCE [LARGE SCALE GENOMIC DNA]</scope>
    <source>
        <strain evidence="19">CGMCC 1.15288</strain>
    </source>
</reference>
<keyword evidence="4" id="KW-0677">Repeat</keyword>
<name>A0ABQ1YRG1_9BACT</name>
<dbReference type="PANTHER" id="PTHR43152">
    <property type="entry name" value="UVRABC SYSTEM PROTEIN A"/>
    <property type="match status" value="1"/>
</dbReference>
<evidence type="ECO:0000313" key="19">
    <source>
        <dbReference type="Proteomes" id="UP000600214"/>
    </source>
</evidence>
<evidence type="ECO:0000256" key="4">
    <source>
        <dbReference type="ARBA" id="ARBA00022737"/>
    </source>
</evidence>
<dbReference type="PANTHER" id="PTHR43152:SF1">
    <property type="entry name" value="UVRA PROTEIN"/>
    <property type="match status" value="1"/>
</dbReference>
<dbReference type="Gene3D" id="3.40.50.300">
    <property type="entry name" value="P-loop containing nucleotide triphosphate hydrolases"/>
    <property type="match status" value="2"/>
</dbReference>
<keyword evidence="2" id="KW-0963">Cytoplasm</keyword>
<dbReference type="PROSITE" id="PS00211">
    <property type="entry name" value="ABC_TRANSPORTER_1"/>
    <property type="match status" value="2"/>
</dbReference>
<evidence type="ECO:0000256" key="5">
    <source>
        <dbReference type="ARBA" id="ARBA00022741"/>
    </source>
</evidence>
<dbReference type="SUPFAM" id="SSF52540">
    <property type="entry name" value="P-loop containing nucleoside triphosphate hydrolases"/>
    <property type="match status" value="2"/>
</dbReference>
<dbReference type="Proteomes" id="UP000600214">
    <property type="component" value="Unassembled WGS sequence"/>
</dbReference>
<evidence type="ECO:0000256" key="16">
    <source>
        <dbReference type="ARBA" id="ARBA00042156"/>
    </source>
</evidence>
<keyword evidence="3" id="KW-0479">Metal-binding</keyword>